<dbReference type="InterPro" id="IPR011042">
    <property type="entry name" value="6-blade_b-propeller_TolB-like"/>
</dbReference>
<organism evidence="4 5">
    <name type="scientific">Paenibacillus segetis</name>
    <dbReference type="NCBI Taxonomy" id="1325360"/>
    <lineage>
        <taxon>Bacteria</taxon>
        <taxon>Bacillati</taxon>
        <taxon>Bacillota</taxon>
        <taxon>Bacilli</taxon>
        <taxon>Bacillales</taxon>
        <taxon>Paenibacillaceae</taxon>
        <taxon>Paenibacillus</taxon>
    </lineage>
</organism>
<dbReference type="EMBL" id="BMFT01000003">
    <property type="protein sequence ID" value="GGH33720.1"/>
    <property type="molecule type" value="Genomic_DNA"/>
</dbReference>
<comment type="caution">
    <text evidence="4">The sequence shown here is derived from an EMBL/GenBank/DDBJ whole genome shotgun (WGS) entry which is preliminary data.</text>
</comment>
<dbReference type="Pfam" id="PF02897">
    <property type="entry name" value="Peptidase_S9_N"/>
    <property type="match status" value="1"/>
</dbReference>
<gene>
    <name evidence="4" type="ORF">GCM10008013_39030</name>
</gene>
<evidence type="ECO:0000313" key="4">
    <source>
        <dbReference type="EMBL" id="GGH33720.1"/>
    </source>
</evidence>
<proteinExistence type="predicted"/>
<dbReference type="PANTHER" id="PTHR36842">
    <property type="entry name" value="PROTEIN TOLB HOMOLOG"/>
    <property type="match status" value="1"/>
</dbReference>
<dbReference type="Proteomes" id="UP000659344">
    <property type="component" value="Unassembled WGS sequence"/>
</dbReference>
<dbReference type="SUPFAM" id="SSF50969">
    <property type="entry name" value="YVTN repeat-like/Quinoprotein amine dehydrogenase"/>
    <property type="match status" value="1"/>
</dbReference>
<dbReference type="Gene3D" id="3.30.457.10">
    <property type="entry name" value="Copper amine oxidase-like, N-terminal domain"/>
    <property type="match status" value="1"/>
</dbReference>
<feature type="domain" description="Copper amine oxidase-like N-terminal" evidence="3">
    <location>
        <begin position="56"/>
        <end position="151"/>
    </location>
</feature>
<dbReference type="Pfam" id="PF07833">
    <property type="entry name" value="Cu_amine_oxidN1"/>
    <property type="match status" value="1"/>
</dbReference>
<dbReference type="InterPro" id="IPR023302">
    <property type="entry name" value="Pept_S9A_N"/>
</dbReference>
<evidence type="ECO:0000256" key="1">
    <source>
        <dbReference type="SAM" id="SignalP"/>
    </source>
</evidence>
<evidence type="ECO:0000313" key="5">
    <source>
        <dbReference type="Proteomes" id="UP000659344"/>
    </source>
</evidence>
<evidence type="ECO:0008006" key="6">
    <source>
        <dbReference type="Google" id="ProtNLM"/>
    </source>
</evidence>
<dbReference type="SUPFAM" id="SSF55383">
    <property type="entry name" value="Copper amine oxidase, domain N"/>
    <property type="match status" value="1"/>
</dbReference>
<reference evidence="5" key="1">
    <citation type="journal article" date="2019" name="Int. J. Syst. Evol. Microbiol.">
        <title>The Global Catalogue of Microorganisms (GCM) 10K type strain sequencing project: providing services to taxonomists for standard genome sequencing and annotation.</title>
        <authorList>
            <consortium name="The Broad Institute Genomics Platform"/>
            <consortium name="The Broad Institute Genome Sequencing Center for Infectious Disease"/>
            <person name="Wu L."/>
            <person name="Ma J."/>
        </authorList>
    </citation>
    <scope>NUCLEOTIDE SEQUENCE [LARGE SCALE GENOMIC DNA]</scope>
    <source>
        <strain evidence="5">CGMCC 1.12769</strain>
    </source>
</reference>
<feature type="signal peptide" evidence="1">
    <location>
        <begin position="1"/>
        <end position="21"/>
    </location>
</feature>
<dbReference type="InterPro" id="IPR011044">
    <property type="entry name" value="Quino_amine_DH_bsu"/>
</dbReference>
<evidence type="ECO:0000259" key="3">
    <source>
        <dbReference type="Pfam" id="PF07833"/>
    </source>
</evidence>
<keyword evidence="1" id="KW-0732">Signal</keyword>
<dbReference type="InterPro" id="IPR036582">
    <property type="entry name" value="Mao_N_sf"/>
</dbReference>
<accession>A0ABQ1YRK7</accession>
<sequence length="476" mass="49660">MKKSKVVGMLLASALVTSAVAGTAGAAAANQTKDVKAVAANESAAKLNVSSKTLVIDGNAVTLRSVQVNKATLYSLRDLSASLGASLKRNGSSLVLENSATEHVVTLKSGDKNYQVDGNAAQFTVAPQNVAGNNFVELNSIVTALGGEVNSGEVRSIARLEGEFSTPIFNASEKVIVTKEDGEALQLIKLDAGGQYEVFSSNESTVGAAISPDHEYGAFANDNGVLNLIDLSTGLVKKVGTDNTVKTDLVWSADSKKIYFVQGDKQEKISYITLATGKVTEVLADKVENKAGVQVSADEKKIVYFVNVTGTASTDKAGTEESLEIDYSNAGTQVYSLDLSTKGAKPVQLTKDLDNKMYLSLLADGRAVYVSADPEGVIANNILKVISADGANVTNLLADVDVISSELMNGKLIVLASVADGSNKVFQVDSTGAKTELYSTTENVTELSVSPTGVVALIADGKVVLVQGSKTTELTK</sequence>
<feature type="chain" id="PRO_5047363351" description="Copper amine oxidase-like N-terminal domain-containing protein" evidence="1">
    <location>
        <begin position="22"/>
        <end position="476"/>
    </location>
</feature>
<name>A0ABQ1YRK7_9BACL</name>
<evidence type="ECO:0000259" key="2">
    <source>
        <dbReference type="Pfam" id="PF02897"/>
    </source>
</evidence>
<dbReference type="InterPro" id="IPR012854">
    <property type="entry name" value="Cu_amine_oxidase-like_N"/>
</dbReference>
<keyword evidence="5" id="KW-1185">Reference proteome</keyword>
<protein>
    <recommendedName>
        <fullName evidence="6">Copper amine oxidase-like N-terminal domain-containing protein</fullName>
    </recommendedName>
</protein>
<feature type="domain" description="Peptidase S9A N-terminal" evidence="2">
    <location>
        <begin position="208"/>
        <end position="442"/>
    </location>
</feature>
<dbReference type="Gene3D" id="2.120.10.30">
    <property type="entry name" value="TolB, C-terminal domain"/>
    <property type="match status" value="2"/>
</dbReference>
<dbReference type="PANTHER" id="PTHR36842:SF1">
    <property type="entry name" value="PROTEIN TOLB"/>
    <property type="match status" value="1"/>
</dbReference>